<dbReference type="GO" id="GO:0004674">
    <property type="term" value="F:protein serine/threonine kinase activity"/>
    <property type="evidence" value="ECO:0007669"/>
    <property type="project" value="UniProtKB-KW"/>
</dbReference>
<dbReference type="GO" id="GO:0005776">
    <property type="term" value="C:autophagosome"/>
    <property type="evidence" value="ECO:0007669"/>
    <property type="project" value="TreeGrafter"/>
</dbReference>
<dbReference type="GO" id="GO:0005524">
    <property type="term" value="F:ATP binding"/>
    <property type="evidence" value="ECO:0007669"/>
    <property type="project" value="UniProtKB-UniRule"/>
</dbReference>
<protein>
    <submittedName>
        <fullName evidence="7">Protein kinase domain-containing protein</fullName>
    </submittedName>
</protein>
<dbReference type="GO" id="GO:0034727">
    <property type="term" value="P:piecemeal microautophagy of the nucleus"/>
    <property type="evidence" value="ECO:0007669"/>
    <property type="project" value="TreeGrafter"/>
</dbReference>
<reference evidence="7" key="2">
    <citation type="submission" date="2020-10" db="UniProtKB">
        <authorList>
            <consortium name="WormBaseParasite"/>
        </authorList>
    </citation>
    <scope>IDENTIFICATION</scope>
</reference>
<keyword evidence="1 3" id="KW-0547">Nucleotide-binding</keyword>
<evidence type="ECO:0000256" key="2">
    <source>
        <dbReference type="ARBA" id="ARBA00022840"/>
    </source>
</evidence>
<keyword evidence="4" id="KW-0808">Transferase</keyword>
<evidence type="ECO:0000256" key="3">
    <source>
        <dbReference type="PROSITE-ProRule" id="PRU10141"/>
    </source>
</evidence>
<evidence type="ECO:0000256" key="1">
    <source>
        <dbReference type="ARBA" id="ARBA00022741"/>
    </source>
</evidence>
<reference evidence="6" key="1">
    <citation type="journal article" date="2013" name="Genetics">
        <title>The draft genome and transcriptome of Panagrellus redivivus are shaped by the harsh demands of a free-living lifestyle.</title>
        <authorList>
            <person name="Srinivasan J."/>
            <person name="Dillman A.R."/>
            <person name="Macchietto M.G."/>
            <person name="Heikkinen L."/>
            <person name="Lakso M."/>
            <person name="Fracchia K.M."/>
            <person name="Antoshechkin I."/>
            <person name="Mortazavi A."/>
            <person name="Wong G."/>
            <person name="Sternberg P.W."/>
        </authorList>
    </citation>
    <scope>NUCLEOTIDE SEQUENCE [LARGE SCALE GENOMIC DNA]</scope>
    <source>
        <strain evidence="6">MT8872</strain>
    </source>
</reference>
<dbReference type="PANTHER" id="PTHR24348">
    <property type="entry name" value="SERINE/THREONINE-PROTEIN KINASE UNC-51-RELATED"/>
    <property type="match status" value="1"/>
</dbReference>
<evidence type="ECO:0000313" key="7">
    <source>
        <dbReference type="WBParaSite" id="Pan_g5527.t1"/>
    </source>
</evidence>
<sequence length="334" mass="37882">MADAMVCERRLSQAIGDAHKINDVSADGNQNHESGFEEYLYEYSNERISFANDRFDYDDVITACIGHGSFGTVFKGFDHKSSKEVAIKKMYTVHVKPEELKTMQQVKNDHLVALIDICDEQKGVTHLVMELCDIDLDCHLREHAPHGNLTPSELILVMDNITRGYYALYERHIVHRDIKPQNILLVYHPYSHDIHQAKITDFGVSRMLTEDEQPMLNNVAGTLYYMAPEVGANLLTLSGYDHSADMWSIGCVFYQCLVGEMPFDERALCRIFLYCAGENYEAYDLPDIPENTPTEIHKLIASMLDINRATRANPVQLLAALKSLNSENDNTTPT</sequence>
<dbReference type="InterPro" id="IPR011009">
    <property type="entry name" value="Kinase-like_dom_sf"/>
</dbReference>
<dbReference type="WBParaSite" id="Pan_g5527.t1">
    <property type="protein sequence ID" value="Pan_g5527.t1"/>
    <property type="gene ID" value="Pan_g5527"/>
</dbReference>
<dbReference type="Proteomes" id="UP000492821">
    <property type="component" value="Unassembled WGS sequence"/>
</dbReference>
<dbReference type="InterPro" id="IPR008271">
    <property type="entry name" value="Ser/Thr_kinase_AS"/>
</dbReference>
<dbReference type="GO" id="GO:0010508">
    <property type="term" value="P:positive regulation of autophagy"/>
    <property type="evidence" value="ECO:0007669"/>
    <property type="project" value="TreeGrafter"/>
</dbReference>
<evidence type="ECO:0000259" key="5">
    <source>
        <dbReference type="PROSITE" id="PS50011"/>
    </source>
</evidence>
<keyword evidence="4" id="KW-0723">Serine/threonine-protein kinase</keyword>
<dbReference type="CDD" id="cd14014">
    <property type="entry name" value="STKc_PknB_like"/>
    <property type="match status" value="1"/>
</dbReference>
<feature type="domain" description="Protein kinase" evidence="5">
    <location>
        <begin position="59"/>
        <end position="324"/>
    </location>
</feature>
<dbReference type="AlphaFoldDB" id="A0A7E4W1R5"/>
<dbReference type="GO" id="GO:0061709">
    <property type="term" value="P:reticulophagy"/>
    <property type="evidence" value="ECO:0007669"/>
    <property type="project" value="TreeGrafter"/>
</dbReference>
<dbReference type="InterPro" id="IPR045269">
    <property type="entry name" value="Atg1-like"/>
</dbReference>
<organism evidence="6 7">
    <name type="scientific">Panagrellus redivivus</name>
    <name type="common">Microworm</name>
    <dbReference type="NCBI Taxonomy" id="6233"/>
    <lineage>
        <taxon>Eukaryota</taxon>
        <taxon>Metazoa</taxon>
        <taxon>Ecdysozoa</taxon>
        <taxon>Nematoda</taxon>
        <taxon>Chromadorea</taxon>
        <taxon>Rhabditida</taxon>
        <taxon>Tylenchina</taxon>
        <taxon>Panagrolaimomorpha</taxon>
        <taxon>Panagrolaimoidea</taxon>
        <taxon>Panagrolaimidae</taxon>
        <taxon>Panagrellus</taxon>
    </lineage>
</organism>
<dbReference type="SUPFAM" id="SSF56112">
    <property type="entry name" value="Protein kinase-like (PK-like)"/>
    <property type="match status" value="1"/>
</dbReference>
<dbReference type="GO" id="GO:0000045">
    <property type="term" value="P:autophagosome assembly"/>
    <property type="evidence" value="ECO:0007669"/>
    <property type="project" value="TreeGrafter"/>
</dbReference>
<dbReference type="Gene3D" id="1.10.510.10">
    <property type="entry name" value="Transferase(Phosphotransferase) domain 1"/>
    <property type="match status" value="1"/>
</dbReference>
<keyword evidence="6" id="KW-1185">Reference proteome</keyword>
<dbReference type="PANTHER" id="PTHR24348:SF45">
    <property type="entry name" value="PROTEIN KINASE DOMAIN-CONTAINING PROTEIN"/>
    <property type="match status" value="1"/>
</dbReference>
<evidence type="ECO:0000256" key="4">
    <source>
        <dbReference type="RuleBase" id="RU000304"/>
    </source>
</evidence>
<dbReference type="SMART" id="SM00220">
    <property type="entry name" value="S_TKc"/>
    <property type="match status" value="1"/>
</dbReference>
<dbReference type="PROSITE" id="PS50011">
    <property type="entry name" value="PROTEIN_KINASE_DOM"/>
    <property type="match status" value="1"/>
</dbReference>
<dbReference type="Pfam" id="PF00069">
    <property type="entry name" value="Pkinase"/>
    <property type="match status" value="1"/>
</dbReference>
<dbReference type="PROSITE" id="PS00108">
    <property type="entry name" value="PROTEIN_KINASE_ST"/>
    <property type="match status" value="1"/>
</dbReference>
<dbReference type="InterPro" id="IPR000719">
    <property type="entry name" value="Prot_kinase_dom"/>
</dbReference>
<dbReference type="GO" id="GO:0000422">
    <property type="term" value="P:autophagy of mitochondrion"/>
    <property type="evidence" value="ECO:0007669"/>
    <property type="project" value="TreeGrafter"/>
</dbReference>
<dbReference type="GO" id="GO:0048675">
    <property type="term" value="P:axon extension"/>
    <property type="evidence" value="ECO:0007669"/>
    <property type="project" value="TreeGrafter"/>
</dbReference>
<keyword evidence="4" id="KW-0418">Kinase</keyword>
<comment type="similarity">
    <text evidence="4">Belongs to the protein kinase superfamily.</text>
</comment>
<dbReference type="InterPro" id="IPR017441">
    <property type="entry name" value="Protein_kinase_ATP_BS"/>
</dbReference>
<dbReference type="GO" id="GO:0042594">
    <property type="term" value="P:response to starvation"/>
    <property type="evidence" value="ECO:0007669"/>
    <property type="project" value="TreeGrafter"/>
</dbReference>
<dbReference type="PROSITE" id="PS00107">
    <property type="entry name" value="PROTEIN_KINASE_ATP"/>
    <property type="match status" value="1"/>
</dbReference>
<name>A0A7E4W1R5_PANRE</name>
<dbReference type="GO" id="GO:0005829">
    <property type="term" value="C:cytosol"/>
    <property type="evidence" value="ECO:0007669"/>
    <property type="project" value="TreeGrafter"/>
</dbReference>
<accession>A0A7E4W1R5</accession>
<keyword evidence="2 3" id="KW-0067">ATP-binding</keyword>
<evidence type="ECO:0000313" key="6">
    <source>
        <dbReference type="Proteomes" id="UP000492821"/>
    </source>
</evidence>
<proteinExistence type="inferred from homology"/>
<feature type="binding site" evidence="3">
    <location>
        <position position="89"/>
    </location>
    <ligand>
        <name>ATP</name>
        <dbReference type="ChEBI" id="CHEBI:30616"/>
    </ligand>
</feature>
<dbReference type="GO" id="GO:0034045">
    <property type="term" value="C:phagophore assembly site membrane"/>
    <property type="evidence" value="ECO:0007669"/>
    <property type="project" value="TreeGrafter"/>
</dbReference>